<gene>
    <name evidence="1" type="ORF">WMO44_03135</name>
</gene>
<comment type="caution">
    <text evidence="1">The sequence shown here is derived from an EMBL/GenBank/DDBJ whole genome shotgun (WGS) entry which is preliminary data.</text>
</comment>
<reference evidence="1 2" key="1">
    <citation type="submission" date="2024-03" db="EMBL/GenBank/DDBJ databases">
        <title>Human intestinal bacterial collection.</title>
        <authorList>
            <person name="Pauvert C."/>
            <person name="Hitch T.C.A."/>
            <person name="Clavel T."/>
        </authorList>
    </citation>
    <scope>NUCLEOTIDE SEQUENCE [LARGE SCALE GENOMIC DNA]</scope>
    <source>
        <strain evidence="1 2">CLA-AA-H175</strain>
    </source>
</reference>
<dbReference type="EMBL" id="JBBMEO010000002">
    <property type="protein sequence ID" value="MEQ2361143.1"/>
    <property type="molecule type" value="Genomic_DNA"/>
</dbReference>
<evidence type="ECO:0000313" key="2">
    <source>
        <dbReference type="Proteomes" id="UP001457197"/>
    </source>
</evidence>
<dbReference type="Proteomes" id="UP001457197">
    <property type="component" value="Unassembled WGS sequence"/>
</dbReference>
<organism evidence="1 2">
    <name type="scientific">Faecalibacterium tardum</name>
    <dbReference type="NCBI Taxonomy" id="3133156"/>
    <lineage>
        <taxon>Bacteria</taxon>
        <taxon>Bacillati</taxon>
        <taxon>Bacillota</taxon>
        <taxon>Clostridia</taxon>
        <taxon>Eubacteriales</taxon>
        <taxon>Oscillospiraceae</taxon>
        <taxon>Faecalibacterium</taxon>
    </lineage>
</organism>
<name>A0ABV1AUA9_9FIRM</name>
<keyword evidence="2" id="KW-1185">Reference proteome</keyword>
<proteinExistence type="predicted"/>
<sequence length="80" mass="9738">MRFNIHRLWKAKFLTIHRFARFVWVNHHFADVEIFPFFLAKLHPSAAFSFPSVYVTLWLQNIDYRAICQTVLIQRMRTAR</sequence>
<protein>
    <submittedName>
        <fullName evidence="1">Uncharacterized protein</fullName>
    </submittedName>
</protein>
<accession>A0ABV1AUA9</accession>
<evidence type="ECO:0000313" key="1">
    <source>
        <dbReference type="EMBL" id="MEQ2361143.1"/>
    </source>
</evidence>